<dbReference type="PANTHER" id="PTHR10997">
    <property type="entry name" value="IMPORTIN-7, 8, 11"/>
    <property type="match status" value="1"/>
</dbReference>
<dbReference type="OrthoDB" id="361693at2759"/>
<dbReference type="GO" id="GO:0031267">
    <property type="term" value="F:small GTPase binding"/>
    <property type="evidence" value="ECO:0007669"/>
    <property type="project" value="InterPro"/>
</dbReference>
<comment type="subcellular location">
    <subcellularLocation>
        <location evidence="1">Nucleus</location>
    </subcellularLocation>
</comment>
<reference evidence="6 7" key="1">
    <citation type="journal article" date="2018" name="Evol. Lett.">
        <title>Horizontal gene cluster transfer increased hallucinogenic mushroom diversity.</title>
        <authorList>
            <person name="Reynolds H.T."/>
            <person name="Vijayakumar V."/>
            <person name="Gluck-Thaler E."/>
            <person name="Korotkin H.B."/>
            <person name="Matheny P.B."/>
            <person name="Slot J.C."/>
        </authorList>
    </citation>
    <scope>NUCLEOTIDE SEQUENCE [LARGE SCALE GENOMIC DNA]</scope>
    <source>
        <strain evidence="6 7">2629</strain>
    </source>
</reference>
<evidence type="ECO:0000313" key="7">
    <source>
        <dbReference type="Proteomes" id="UP000284842"/>
    </source>
</evidence>
<dbReference type="PANTHER" id="PTHR10997:SF7">
    <property type="entry name" value="IMPORTIN-11"/>
    <property type="match status" value="1"/>
</dbReference>
<dbReference type="SUPFAM" id="SSF48371">
    <property type="entry name" value="ARM repeat"/>
    <property type="match status" value="1"/>
</dbReference>
<comment type="caution">
    <text evidence="6">The sequence shown here is derived from an EMBL/GenBank/DDBJ whole genome shotgun (WGS) entry which is preliminary data.</text>
</comment>
<accession>A0A409Y815</accession>
<dbReference type="Pfam" id="PF03810">
    <property type="entry name" value="IBN_N"/>
    <property type="match status" value="1"/>
</dbReference>
<dbReference type="GO" id="GO:0006606">
    <property type="term" value="P:protein import into nucleus"/>
    <property type="evidence" value="ECO:0007669"/>
    <property type="project" value="TreeGrafter"/>
</dbReference>
<dbReference type="InterPro" id="IPR001494">
    <property type="entry name" value="Importin-beta_N"/>
</dbReference>
<gene>
    <name evidence="6" type="ORF">CVT24_003603</name>
</gene>
<keyword evidence="7" id="KW-1185">Reference proteome</keyword>
<protein>
    <recommendedName>
        <fullName evidence="5">Importin N-terminal domain-containing protein</fullName>
    </recommendedName>
</protein>
<feature type="domain" description="Importin N-terminal" evidence="5">
    <location>
        <begin position="37"/>
        <end position="107"/>
    </location>
</feature>
<evidence type="ECO:0000256" key="3">
    <source>
        <dbReference type="ARBA" id="ARBA00022448"/>
    </source>
</evidence>
<proteinExistence type="inferred from homology"/>
<dbReference type="Proteomes" id="UP000284842">
    <property type="component" value="Unassembled WGS sequence"/>
</dbReference>
<comment type="similarity">
    <text evidence="2">Belongs to the importin beta family.</text>
</comment>
<dbReference type="PROSITE" id="PS50166">
    <property type="entry name" value="IMPORTIN_B_NT"/>
    <property type="match status" value="1"/>
</dbReference>
<evidence type="ECO:0000256" key="2">
    <source>
        <dbReference type="ARBA" id="ARBA00007991"/>
    </source>
</evidence>
<keyword evidence="3" id="KW-0813">Transport</keyword>
<dbReference type="AlphaFoldDB" id="A0A409Y815"/>
<sequence>MDRSIAMGVNVQTVSREELYQVITAASSQNISAIHASSQRLKEMLDMYGCYDALQELAANSTLPLAMRQQAIIQFKNAVVGHWRSRRLLSDELRSNIRQRCLAFVDEQDETIADCNNLVVSKLARTDYPQHWPNLVPDLVQIINTSLEQRYQSGLDNPSNTLRLRRGLKLLNDIIKEFSSMKLLNGVKVMSQITGELKDAFYRYYSGMASIFSPQQITTANLDSPKLCDDILLCHLVFKCLVKMSVWLWNKTEQLPKETREERDNWLLGLFNSSVAQVKMLTELRKTLLLTVVQSNVQLNGQATQTVVNYTKHLRLFGKLFRRLQQLHAQRFASLEESPGLILYYWSQVVDSKNYAPRPITNVANPDSELFPVKFLVQGMILFKESLSQWTPVKRSGIPNKNSLSEEFVRRAVEILVSRFMPLNATDLEGWIADPEEWINMEEKENDEWEYDIRACSERLTTQLCNQFPEFVVPLLKSTFEAIAPLPTTDLDSIVQKEALYCAVGRCANRLRDHIQFAAYLENTFHPQAHDTNPNYPIIKRRIAWLIGKWVSSESTPVNNPKIWEILVHLLQDRSPGSDTVVRLTASTSLRECVDVLGFDPQAFEPFLATSITQLINVMGEADTLESKRRVADTLNVIIEQSGYRIRPFMAVITEPIPELWLNSEKDYLLKASLLVTVTKLVEATQEQSNALTALVESLIKGSMVEEAKIQLEEDALVLWLAALRNSPTFTESTNTGLLGLFPLAVDMLSTNLDLLGSLTSIVESYFLLAASHLLTLYSKDIFKAFEMAFNNKLVDNNAKGLIGSLSLLVQLSPSALWGEAMHTSGLFPYLLKTLVAGESDTLLLVEHIHLFSRIAILDTQMFQHLMMASAQALGQPESTLYDLLLDQWWGKFDNMSEPRHRKLAAMGAAALVSTGRPEILSRLPTETFNLWLDVFGEIKEAQARPEMDNPDFQNNDVVLFWDLDAVPDSYYQGSEGTPEYNRRKSVYEHDVVRTSILVKYVAERLEHAKALLGDMNFQNYISGADPAVLKQIQDIIFKGSV</sequence>
<evidence type="ECO:0000256" key="1">
    <source>
        <dbReference type="ARBA" id="ARBA00004123"/>
    </source>
</evidence>
<evidence type="ECO:0000259" key="5">
    <source>
        <dbReference type="PROSITE" id="PS50166"/>
    </source>
</evidence>
<organism evidence="6 7">
    <name type="scientific">Panaeolus cyanescens</name>
    <dbReference type="NCBI Taxonomy" id="181874"/>
    <lineage>
        <taxon>Eukaryota</taxon>
        <taxon>Fungi</taxon>
        <taxon>Dikarya</taxon>
        <taxon>Basidiomycota</taxon>
        <taxon>Agaricomycotina</taxon>
        <taxon>Agaricomycetes</taxon>
        <taxon>Agaricomycetidae</taxon>
        <taxon>Agaricales</taxon>
        <taxon>Agaricineae</taxon>
        <taxon>Galeropsidaceae</taxon>
        <taxon>Panaeolus</taxon>
    </lineage>
</organism>
<dbReference type="GO" id="GO:0005635">
    <property type="term" value="C:nuclear envelope"/>
    <property type="evidence" value="ECO:0007669"/>
    <property type="project" value="TreeGrafter"/>
</dbReference>
<dbReference type="InterPro" id="IPR016024">
    <property type="entry name" value="ARM-type_fold"/>
</dbReference>
<dbReference type="Gene3D" id="1.25.10.10">
    <property type="entry name" value="Leucine-rich Repeat Variant"/>
    <property type="match status" value="1"/>
</dbReference>
<evidence type="ECO:0000313" key="6">
    <source>
        <dbReference type="EMBL" id="PPQ99043.1"/>
    </source>
</evidence>
<keyword evidence="4" id="KW-0539">Nucleus</keyword>
<dbReference type="Pfam" id="PF25758">
    <property type="entry name" value="TPR_IPO11"/>
    <property type="match status" value="1"/>
</dbReference>
<dbReference type="SMART" id="SM00913">
    <property type="entry name" value="IBN_N"/>
    <property type="match status" value="1"/>
</dbReference>
<dbReference type="EMBL" id="NHTK01001370">
    <property type="protein sequence ID" value="PPQ99043.1"/>
    <property type="molecule type" value="Genomic_DNA"/>
</dbReference>
<dbReference type="InterPro" id="IPR058669">
    <property type="entry name" value="TPR_IPO7/11-like"/>
</dbReference>
<dbReference type="FunCoup" id="A0A409Y815">
    <property type="interactions" value="540"/>
</dbReference>
<name>A0A409Y815_9AGAR</name>
<dbReference type="InParanoid" id="A0A409Y815"/>
<dbReference type="STRING" id="181874.A0A409Y815"/>
<dbReference type="GO" id="GO:0005829">
    <property type="term" value="C:cytosol"/>
    <property type="evidence" value="ECO:0007669"/>
    <property type="project" value="TreeGrafter"/>
</dbReference>
<dbReference type="InterPro" id="IPR011989">
    <property type="entry name" value="ARM-like"/>
</dbReference>
<evidence type="ECO:0000256" key="4">
    <source>
        <dbReference type="ARBA" id="ARBA00023242"/>
    </source>
</evidence>